<dbReference type="Pfam" id="PF13730">
    <property type="entry name" value="HTH_36"/>
    <property type="match status" value="1"/>
</dbReference>
<evidence type="ECO:0008006" key="4">
    <source>
        <dbReference type="Google" id="ProtNLM"/>
    </source>
</evidence>
<keyword evidence="3" id="KW-1185">Reference proteome</keyword>
<name>A0A916WK49_9HYPH</name>
<organism evidence="2 3">
    <name type="scientific">Brucella endophytica</name>
    <dbReference type="NCBI Taxonomy" id="1963359"/>
    <lineage>
        <taxon>Bacteria</taxon>
        <taxon>Pseudomonadati</taxon>
        <taxon>Pseudomonadota</taxon>
        <taxon>Alphaproteobacteria</taxon>
        <taxon>Hyphomicrobiales</taxon>
        <taxon>Brucellaceae</taxon>
        <taxon>Brucella/Ochrobactrum group</taxon>
        <taxon>Brucella</taxon>
    </lineage>
</organism>
<dbReference type="AlphaFoldDB" id="A0A916WK49"/>
<reference evidence="2" key="1">
    <citation type="journal article" date="2014" name="Int. J. Syst. Evol. Microbiol.">
        <title>Complete genome sequence of Corynebacterium casei LMG S-19264T (=DSM 44701T), isolated from a smear-ripened cheese.</title>
        <authorList>
            <consortium name="US DOE Joint Genome Institute (JGI-PGF)"/>
            <person name="Walter F."/>
            <person name="Albersmeier A."/>
            <person name="Kalinowski J."/>
            <person name="Ruckert C."/>
        </authorList>
    </citation>
    <scope>NUCLEOTIDE SEQUENCE</scope>
    <source>
        <strain evidence="2">CGMCC 1.15082</strain>
    </source>
</reference>
<accession>A0A916WK49</accession>
<dbReference type="EMBL" id="BMHH01000026">
    <property type="protein sequence ID" value="GGB09046.1"/>
    <property type="molecule type" value="Genomic_DNA"/>
</dbReference>
<dbReference type="Proteomes" id="UP000646478">
    <property type="component" value="Unassembled WGS sequence"/>
</dbReference>
<evidence type="ECO:0000256" key="1">
    <source>
        <dbReference type="SAM" id="MobiDB-lite"/>
    </source>
</evidence>
<feature type="compositionally biased region" description="Low complexity" evidence="1">
    <location>
        <begin position="70"/>
        <end position="81"/>
    </location>
</feature>
<evidence type="ECO:0000313" key="3">
    <source>
        <dbReference type="Proteomes" id="UP000646478"/>
    </source>
</evidence>
<feature type="region of interest" description="Disordered" evidence="1">
    <location>
        <begin position="55"/>
        <end position="94"/>
    </location>
</feature>
<proteinExistence type="predicted"/>
<reference evidence="2" key="2">
    <citation type="submission" date="2020-09" db="EMBL/GenBank/DDBJ databases">
        <authorList>
            <person name="Sun Q."/>
            <person name="Zhou Y."/>
        </authorList>
    </citation>
    <scope>NUCLEOTIDE SEQUENCE</scope>
    <source>
        <strain evidence="2">CGMCC 1.15082</strain>
    </source>
</reference>
<sequence>MNGILRFGAAPRMPQPLNWRKPAFNSRDYWFAVGNGWITDEEYEADLAAHEERVKRAKASQGKASPPPARWQRQAPQATRQYANPMSTEAARDDRLTPQAKALLQVIRARCGKHGRTETTKFTLASIMSRSVRSIQRYIGELIRFGYIVTRTRTGRTGLYTGLVIEITAKVLPYWTNFEKLAADLAGKLGADWVSNRVFSDETKLSSKNHHLNYNIIPMISGERAKRTHFNLFSPDSP</sequence>
<protein>
    <recommendedName>
        <fullName evidence="4">Helix-turn-helix domain-containing protein</fullName>
    </recommendedName>
</protein>
<comment type="caution">
    <text evidence="2">The sequence shown here is derived from an EMBL/GenBank/DDBJ whole genome shotgun (WGS) entry which is preliminary data.</text>
</comment>
<evidence type="ECO:0000313" key="2">
    <source>
        <dbReference type="EMBL" id="GGB09046.1"/>
    </source>
</evidence>
<gene>
    <name evidence="2" type="ORF">GCM10011491_41240</name>
</gene>